<evidence type="ECO:0000256" key="1">
    <source>
        <dbReference type="SAM" id="MobiDB-lite"/>
    </source>
</evidence>
<sequence length="116" mass="12585">MEGFRKAEEEKAEITENRKAPCDGTRACMPLTLRRARPLKEVNSTMFRKGPPCHGPAIHQTKQGGVVADDTRDTTAGPGGRGALPPPPLPPPPPPPLREPPAPRHNLTPFELTDKD</sequence>
<protein>
    <submittedName>
        <fullName evidence="2">Uncharacterized protein</fullName>
    </submittedName>
</protein>
<feature type="compositionally biased region" description="Basic and acidic residues" evidence="1">
    <location>
        <begin position="1"/>
        <end position="21"/>
    </location>
</feature>
<name>A0ABQ7R5C5_PLUXY</name>
<feature type="compositionally biased region" description="Pro residues" evidence="1">
    <location>
        <begin position="84"/>
        <end position="100"/>
    </location>
</feature>
<feature type="region of interest" description="Disordered" evidence="1">
    <location>
        <begin position="39"/>
        <end position="116"/>
    </location>
</feature>
<dbReference type="EMBL" id="JAHIBW010000003">
    <property type="protein sequence ID" value="KAG7312506.1"/>
    <property type="molecule type" value="Genomic_DNA"/>
</dbReference>
<organism evidence="2 3">
    <name type="scientific">Plutella xylostella</name>
    <name type="common">Diamondback moth</name>
    <name type="synonym">Plutella maculipennis</name>
    <dbReference type="NCBI Taxonomy" id="51655"/>
    <lineage>
        <taxon>Eukaryota</taxon>
        <taxon>Metazoa</taxon>
        <taxon>Ecdysozoa</taxon>
        <taxon>Arthropoda</taxon>
        <taxon>Hexapoda</taxon>
        <taxon>Insecta</taxon>
        <taxon>Pterygota</taxon>
        <taxon>Neoptera</taxon>
        <taxon>Endopterygota</taxon>
        <taxon>Lepidoptera</taxon>
        <taxon>Glossata</taxon>
        <taxon>Ditrysia</taxon>
        <taxon>Yponomeutoidea</taxon>
        <taxon>Plutellidae</taxon>
        <taxon>Plutella</taxon>
    </lineage>
</organism>
<feature type="region of interest" description="Disordered" evidence="1">
    <location>
        <begin position="1"/>
        <end position="24"/>
    </location>
</feature>
<evidence type="ECO:0000313" key="2">
    <source>
        <dbReference type="EMBL" id="KAG7312506.1"/>
    </source>
</evidence>
<keyword evidence="3" id="KW-1185">Reference proteome</keyword>
<gene>
    <name evidence="2" type="ORF">JYU34_002025</name>
</gene>
<accession>A0ABQ7R5C5</accession>
<evidence type="ECO:0000313" key="3">
    <source>
        <dbReference type="Proteomes" id="UP000823941"/>
    </source>
</evidence>
<reference evidence="2 3" key="1">
    <citation type="submission" date="2021-06" db="EMBL/GenBank/DDBJ databases">
        <title>A haploid diamondback moth (Plutella xylostella L.) genome assembly resolves 31 chromosomes and identifies a diamide resistance mutation.</title>
        <authorList>
            <person name="Ward C.M."/>
            <person name="Perry K.D."/>
            <person name="Baker G."/>
            <person name="Powis K."/>
            <person name="Heckel D.G."/>
            <person name="Baxter S.W."/>
        </authorList>
    </citation>
    <scope>NUCLEOTIDE SEQUENCE [LARGE SCALE GENOMIC DNA]</scope>
    <source>
        <strain evidence="2 3">LV</strain>
        <tissue evidence="2">Single pupa</tissue>
    </source>
</reference>
<dbReference type="Proteomes" id="UP000823941">
    <property type="component" value="Chromosome 3"/>
</dbReference>
<proteinExistence type="predicted"/>
<comment type="caution">
    <text evidence="2">The sequence shown here is derived from an EMBL/GenBank/DDBJ whole genome shotgun (WGS) entry which is preliminary data.</text>
</comment>